<proteinExistence type="predicted"/>
<protein>
    <submittedName>
        <fullName evidence="3">Uncharacterized protein</fullName>
    </submittedName>
</protein>
<feature type="region of interest" description="Disordered" evidence="1">
    <location>
        <begin position="204"/>
        <end position="243"/>
    </location>
</feature>
<feature type="signal peptide" evidence="2">
    <location>
        <begin position="1"/>
        <end position="19"/>
    </location>
</feature>
<dbReference type="AlphaFoldDB" id="A0A8H7P9Z6"/>
<reference evidence="3" key="1">
    <citation type="submission" date="2020-11" db="EMBL/GenBank/DDBJ databases">
        <authorList>
            <person name="Koelle M."/>
            <person name="Horta M.A.C."/>
            <person name="Nowrousian M."/>
            <person name="Ohm R.A."/>
            <person name="Benz P."/>
            <person name="Pilgard A."/>
        </authorList>
    </citation>
    <scope>NUCLEOTIDE SEQUENCE</scope>
    <source>
        <strain evidence="3">FPRL280</strain>
    </source>
</reference>
<feature type="compositionally biased region" description="Low complexity" evidence="1">
    <location>
        <begin position="162"/>
        <end position="179"/>
    </location>
</feature>
<dbReference type="Proteomes" id="UP000639403">
    <property type="component" value="Unassembled WGS sequence"/>
</dbReference>
<dbReference type="PANTHER" id="PTHR40633:SF1">
    <property type="entry name" value="GPI ANCHORED SERINE-THREONINE RICH PROTEIN (AFU_ORTHOLOGUE AFUA_1G03630)"/>
    <property type="match status" value="1"/>
</dbReference>
<feature type="chain" id="PRO_5034287062" evidence="2">
    <location>
        <begin position="20"/>
        <end position="335"/>
    </location>
</feature>
<organism evidence="3 4">
    <name type="scientific">Rhodonia placenta</name>
    <dbReference type="NCBI Taxonomy" id="104341"/>
    <lineage>
        <taxon>Eukaryota</taxon>
        <taxon>Fungi</taxon>
        <taxon>Dikarya</taxon>
        <taxon>Basidiomycota</taxon>
        <taxon>Agaricomycotina</taxon>
        <taxon>Agaricomycetes</taxon>
        <taxon>Polyporales</taxon>
        <taxon>Adustoporiaceae</taxon>
        <taxon>Rhodonia</taxon>
    </lineage>
</organism>
<comment type="caution">
    <text evidence="3">The sequence shown here is derived from an EMBL/GenBank/DDBJ whole genome shotgun (WGS) entry which is preliminary data.</text>
</comment>
<dbReference type="EMBL" id="JADOXO010000009">
    <property type="protein sequence ID" value="KAF9820549.1"/>
    <property type="molecule type" value="Genomic_DNA"/>
</dbReference>
<feature type="compositionally biased region" description="Low complexity" evidence="1">
    <location>
        <begin position="285"/>
        <end position="302"/>
    </location>
</feature>
<name>A0A8H7P9Z6_9APHY</name>
<feature type="region of interest" description="Disordered" evidence="1">
    <location>
        <begin position="152"/>
        <end position="179"/>
    </location>
</feature>
<evidence type="ECO:0000256" key="2">
    <source>
        <dbReference type="SAM" id="SignalP"/>
    </source>
</evidence>
<accession>A0A8H7P9Z6</accession>
<gene>
    <name evidence="3" type="ORF">IEO21_01252</name>
</gene>
<evidence type="ECO:0000256" key="1">
    <source>
        <dbReference type="SAM" id="MobiDB-lite"/>
    </source>
</evidence>
<feature type="compositionally biased region" description="Polar residues" evidence="1">
    <location>
        <begin position="273"/>
        <end position="284"/>
    </location>
</feature>
<sequence length="335" mass="33142">MFAPIFFAALTAGSALVRADPGPTTPSPGAVYNEGANCDVAWNADTSGVWKTMNIELMTGSNLAMQFLKTVATVDGTDPNKNSYSYSCPEVDPNSAIYFYQFSSPYSDSLYWTGRFAIADKDGNTTPPSQWTVYSGNNNVTWGVGSLVGDSDPGSAPAYGESTAAAPSASSGASGPASTTSASSFSSTPIISSLTVSAVSTASTASTVSTDSTDSIASTASTNSPASIGTTSSAASDSSSISGPPVDTTVIVSGPAATTTPVTIVTVTRSSAIGTGASSPVNPTADSNGADGSSDGSSPTAAANASGAAALKVDTHVFRAVVALGAAALTFVVAF</sequence>
<reference evidence="3" key="2">
    <citation type="journal article" name="Front. Microbiol.">
        <title>Degradative Capacity of Two Strains of Rhodonia placenta: From Phenotype to Genotype.</title>
        <authorList>
            <person name="Kolle M."/>
            <person name="Horta M.A.C."/>
            <person name="Nowrousian M."/>
            <person name="Ohm R.A."/>
            <person name="Benz J.P."/>
            <person name="Pilgard A."/>
        </authorList>
    </citation>
    <scope>NUCLEOTIDE SEQUENCE</scope>
    <source>
        <strain evidence="3">FPRL280</strain>
    </source>
</reference>
<dbReference type="PANTHER" id="PTHR40633">
    <property type="entry name" value="MATRIX PROTEIN, PUTATIVE (AFU_ORTHOLOGUE AFUA_8G05410)-RELATED"/>
    <property type="match status" value="1"/>
</dbReference>
<feature type="region of interest" description="Disordered" evidence="1">
    <location>
        <begin position="273"/>
        <end position="302"/>
    </location>
</feature>
<evidence type="ECO:0000313" key="3">
    <source>
        <dbReference type="EMBL" id="KAF9820549.1"/>
    </source>
</evidence>
<keyword evidence="2" id="KW-0732">Signal</keyword>
<dbReference type="InterPro" id="IPR052982">
    <property type="entry name" value="SRP1/TIP1-like"/>
</dbReference>
<evidence type="ECO:0000313" key="4">
    <source>
        <dbReference type="Proteomes" id="UP000639403"/>
    </source>
</evidence>